<evidence type="ECO:0000259" key="15">
    <source>
        <dbReference type="PROSITE" id="PS51873"/>
    </source>
</evidence>
<evidence type="ECO:0000256" key="11">
    <source>
        <dbReference type="ARBA" id="ARBA00022786"/>
    </source>
</evidence>
<dbReference type="InterPro" id="IPR002867">
    <property type="entry name" value="IBR_dom"/>
</dbReference>
<dbReference type="Proteomes" id="UP001165190">
    <property type="component" value="Unassembled WGS sequence"/>
</dbReference>
<evidence type="ECO:0000256" key="7">
    <source>
        <dbReference type="ARBA" id="ARBA00022679"/>
    </source>
</evidence>
<dbReference type="GO" id="GO:0016567">
    <property type="term" value="P:protein ubiquitination"/>
    <property type="evidence" value="ECO:0007669"/>
    <property type="project" value="InterPro"/>
</dbReference>
<dbReference type="AlphaFoldDB" id="A0A9W7HRP2"/>
<feature type="domain" description="RING-type" evidence="14">
    <location>
        <begin position="98"/>
        <end position="143"/>
    </location>
</feature>
<dbReference type="InterPro" id="IPR013083">
    <property type="entry name" value="Znf_RING/FYVE/PHD"/>
</dbReference>
<dbReference type="PROSITE" id="PS50089">
    <property type="entry name" value="ZF_RING_2"/>
    <property type="match status" value="1"/>
</dbReference>
<dbReference type="Pfam" id="PF01485">
    <property type="entry name" value="IBR"/>
    <property type="match status" value="2"/>
</dbReference>
<comment type="catalytic activity">
    <reaction evidence="1">
        <text>[E2 ubiquitin-conjugating enzyme]-S-ubiquitinyl-L-cysteine + [acceptor protein]-L-lysine = [E2 ubiquitin-conjugating enzyme]-L-cysteine + [acceptor protein]-N(6)-ubiquitinyl-L-lysine.</text>
        <dbReference type="EC" id="2.3.2.31"/>
    </reaction>
</comment>
<reference evidence="16" key="1">
    <citation type="submission" date="2023-05" db="EMBL/GenBank/DDBJ databases">
        <title>Genome and transcriptome analyses reveal genes involved in the formation of fine ridges on petal epidermal cells in Hibiscus trionum.</title>
        <authorList>
            <person name="Koshimizu S."/>
            <person name="Masuda S."/>
            <person name="Ishii T."/>
            <person name="Shirasu K."/>
            <person name="Hoshino A."/>
            <person name="Arita M."/>
        </authorList>
    </citation>
    <scope>NUCLEOTIDE SEQUENCE</scope>
    <source>
        <strain evidence="16">Hamamatsu line</strain>
    </source>
</reference>
<protein>
    <recommendedName>
        <fullName evidence="6">RBR-type E3 ubiquitin transferase</fullName>
        <ecNumber evidence="6">2.3.2.31</ecNumber>
    </recommendedName>
</protein>
<comment type="caution">
    <text evidence="16">The sequence shown here is derived from an EMBL/GenBank/DDBJ whole genome shotgun (WGS) entry which is preliminary data.</text>
</comment>
<evidence type="ECO:0000256" key="4">
    <source>
        <dbReference type="ARBA" id="ARBA00004906"/>
    </source>
</evidence>
<comment type="similarity">
    <text evidence="5">Belongs to the RBR family. Ariadne subfamily.</text>
</comment>
<dbReference type="Gene3D" id="1.20.120.1750">
    <property type="match status" value="1"/>
</dbReference>
<evidence type="ECO:0000256" key="8">
    <source>
        <dbReference type="ARBA" id="ARBA00022723"/>
    </source>
</evidence>
<proteinExistence type="inferred from homology"/>
<comment type="pathway">
    <text evidence="4">Protein modification; protein ubiquitination.</text>
</comment>
<gene>
    <name evidence="16" type="ORF">HRI_001886400</name>
</gene>
<keyword evidence="17" id="KW-1185">Reference proteome</keyword>
<dbReference type="Pfam" id="PF00097">
    <property type="entry name" value="zf-C3HC4"/>
    <property type="match status" value="1"/>
</dbReference>
<evidence type="ECO:0000256" key="13">
    <source>
        <dbReference type="PROSITE-ProRule" id="PRU00175"/>
    </source>
</evidence>
<keyword evidence="12" id="KW-0862">Zinc</keyword>
<keyword evidence="10 13" id="KW-0863">Zinc-finger</keyword>
<dbReference type="FunFam" id="3.30.40.10:FF:000230">
    <property type="entry name" value="RBR-type E3 ubiquitin transferase"/>
    <property type="match status" value="1"/>
</dbReference>
<evidence type="ECO:0000313" key="16">
    <source>
        <dbReference type="EMBL" id="GMI82171.1"/>
    </source>
</evidence>
<dbReference type="CDD" id="cd22584">
    <property type="entry name" value="Rcat_RBR_unk"/>
    <property type="match status" value="1"/>
</dbReference>
<keyword evidence="8" id="KW-0479">Metal-binding</keyword>
<evidence type="ECO:0000256" key="2">
    <source>
        <dbReference type="ARBA" id="ARBA00001947"/>
    </source>
</evidence>
<dbReference type="PROSITE" id="PS51873">
    <property type="entry name" value="TRIAD"/>
    <property type="match status" value="1"/>
</dbReference>
<dbReference type="InterPro" id="IPR001841">
    <property type="entry name" value="Znf_RING"/>
</dbReference>
<sequence>MVKIEDCDDGDIIHLVDDFYFSALFDDDEVFPISDEKYASELHLQEALMSSAISSATRSGLIHHLQTYHHVNSTTTRKGKEKQIGESSNSQTNNATLCIICTDFKPVEEMFRSNTCSHLFCKDCIGKYVAAKIQENIAMVKCPDINCQAALEPQFCRSIVPGDVFDRWESALCESMILGLQKFYCPFKDCSALLLDDGGSDVVKSECPSCHRLFCAQCKVAWHSGISCGEFRKLGKDERSMEDIMAHPKHNVNPPLMVMELAKNKKWRRCPSCKIYVEKTEGCSHISCRCKFQFCYGCGSQWNQTHNCS</sequence>
<evidence type="ECO:0000256" key="5">
    <source>
        <dbReference type="ARBA" id="ARBA00005884"/>
    </source>
</evidence>
<dbReference type="Gene3D" id="3.30.40.10">
    <property type="entry name" value="Zinc/RING finger domain, C3HC4 (zinc finger)"/>
    <property type="match status" value="1"/>
</dbReference>
<name>A0A9W7HRP2_HIBTR</name>
<dbReference type="GO" id="GO:0061630">
    <property type="term" value="F:ubiquitin protein ligase activity"/>
    <property type="evidence" value="ECO:0007669"/>
    <property type="project" value="UniProtKB-EC"/>
</dbReference>
<dbReference type="OrthoDB" id="10009520at2759"/>
<keyword evidence="7" id="KW-0808">Transferase</keyword>
<dbReference type="CDD" id="cd22582">
    <property type="entry name" value="BRcat_RBR_unk"/>
    <property type="match status" value="1"/>
</dbReference>
<organism evidence="16 17">
    <name type="scientific">Hibiscus trionum</name>
    <name type="common">Flower of an hour</name>
    <dbReference type="NCBI Taxonomy" id="183268"/>
    <lineage>
        <taxon>Eukaryota</taxon>
        <taxon>Viridiplantae</taxon>
        <taxon>Streptophyta</taxon>
        <taxon>Embryophyta</taxon>
        <taxon>Tracheophyta</taxon>
        <taxon>Spermatophyta</taxon>
        <taxon>Magnoliopsida</taxon>
        <taxon>eudicotyledons</taxon>
        <taxon>Gunneridae</taxon>
        <taxon>Pentapetalae</taxon>
        <taxon>rosids</taxon>
        <taxon>malvids</taxon>
        <taxon>Malvales</taxon>
        <taxon>Malvaceae</taxon>
        <taxon>Malvoideae</taxon>
        <taxon>Hibiscus</taxon>
    </lineage>
</organism>
<evidence type="ECO:0000256" key="6">
    <source>
        <dbReference type="ARBA" id="ARBA00012251"/>
    </source>
</evidence>
<evidence type="ECO:0000256" key="1">
    <source>
        <dbReference type="ARBA" id="ARBA00001798"/>
    </source>
</evidence>
<comment type="function">
    <text evidence="3">Might act as an E3 ubiquitin-protein ligase, or as part of E3 complex, which accepts ubiquitin from specific E2 ubiquitin-conjugating enzymes and then transfers it to substrates.</text>
</comment>
<evidence type="ECO:0000259" key="14">
    <source>
        <dbReference type="PROSITE" id="PS50089"/>
    </source>
</evidence>
<keyword evidence="9" id="KW-0677">Repeat</keyword>
<accession>A0A9W7HRP2</accession>
<keyword evidence="11" id="KW-0833">Ubl conjugation pathway</keyword>
<dbReference type="EMBL" id="BSYR01000019">
    <property type="protein sequence ID" value="GMI82171.1"/>
    <property type="molecule type" value="Genomic_DNA"/>
</dbReference>
<dbReference type="PANTHER" id="PTHR11685">
    <property type="entry name" value="RBR FAMILY RING FINGER AND IBR DOMAIN-CONTAINING"/>
    <property type="match status" value="1"/>
</dbReference>
<dbReference type="GO" id="GO:0008270">
    <property type="term" value="F:zinc ion binding"/>
    <property type="evidence" value="ECO:0007669"/>
    <property type="project" value="UniProtKB-KW"/>
</dbReference>
<dbReference type="SMART" id="SM00647">
    <property type="entry name" value="IBR"/>
    <property type="match status" value="2"/>
</dbReference>
<dbReference type="InterPro" id="IPR018957">
    <property type="entry name" value="Znf_C3HC4_RING-type"/>
</dbReference>
<evidence type="ECO:0000256" key="12">
    <source>
        <dbReference type="ARBA" id="ARBA00022833"/>
    </source>
</evidence>
<dbReference type="SUPFAM" id="SSF57850">
    <property type="entry name" value="RING/U-box"/>
    <property type="match status" value="3"/>
</dbReference>
<dbReference type="PROSITE" id="PS00518">
    <property type="entry name" value="ZF_RING_1"/>
    <property type="match status" value="1"/>
</dbReference>
<evidence type="ECO:0000256" key="3">
    <source>
        <dbReference type="ARBA" id="ARBA00003976"/>
    </source>
</evidence>
<evidence type="ECO:0000256" key="10">
    <source>
        <dbReference type="ARBA" id="ARBA00022771"/>
    </source>
</evidence>
<evidence type="ECO:0000313" key="17">
    <source>
        <dbReference type="Proteomes" id="UP001165190"/>
    </source>
</evidence>
<comment type="cofactor">
    <cofactor evidence="2">
        <name>Zn(2+)</name>
        <dbReference type="ChEBI" id="CHEBI:29105"/>
    </cofactor>
</comment>
<feature type="domain" description="RING-type" evidence="15">
    <location>
        <begin position="94"/>
        <end position="309"/>
    </location>
</feature>
<dbReference type="InterPro" id="IPR044066">
    <property type="entry name" value="TRIAD_supradom"/>
</dbReference>
<dbReference type="InterPro" id="IPR017907">
    <property type="entry name" value="Znf_RING_CS"/>
</dbReference>
<dbReference type="InterPro" id="IPR031127">
    <property type="entry name" value="E3_UB_ligase_RBR"/>
</dbReference>
<dbReference type="EC" id="2.3.2.31" evidence="6"/>
<evidence type="ECO:0000256" key="9">
    <source>
        <dbReference type="ARBA" id="ARBA00022737"/>
    </source>
</evidence>